<dbReference type="STRING" id="649747.HMPREF0083_04072"/>
<evidence type="ECO:0000313" key="2">
    <source>
        <dbReference type="Proteomes" id="UP000016511"/>
    </source>
</evidence>
<keyword evidence="2" id="KW-1185">Reference proteome</keyword>
<name>U1WYR1_ANEAE</name>
<protein>
    <submittedName>
        <fullName evidence="1">Uncharacterized protein</fullName>
    </submittedName>
</protein>
<accession>U1WYR1</accession>
<reference evidence="1 2" key="1">
    <citation type="submission" date="2013-08" db="EMBL/GenBank/DDBJ databases">
        <authorList>
            <person name="Weinstock G."/>
            <person name="Sodergren E."/>
            <person name="Wylie T."/>
            <person name="Fulton L."/>
            <person name="Fulton R."/>
            <person name="Fronick C."/>
            <person name="O'Laughlin M."/>
            <person name="Godfrey J."/>
            <person name="Miner T."/>
            <person name="Herter B."/>
            <person name="Appelbaum E."/>
            <person name="Cordes M."/>
            <person name="Lek S."/>
            <person name="Wollam A."/>
            <person name="Pepin K.H."/>
            <person name="Palsikar V.B."/>
            <person name="Mitreva M."/>
            <person name="Wilson R.K."/>
        </authorList>
    </citation>
    <scope>NUCLEOTIDE SEQUENCE [LARGE SCALE GENOMIC DNA]</scope>
    <source>
        <strain evidence="1 2">ATCC 12856</strain>
    </source>
</reference>
<dbReference type="HOGENOM" id="CLU_2520397_0_0_9"/>
<proteinExistence type="predicted"/>
<dbReference type="EMBL" id="AWSJ01000246">
    <property type="protein sequence ID" value="ERI07810.1"/>
    <property type="molecule type" value="Genomic_DNA"/>
</dbReference>
<evidence type="ECO:0000313" key="1">
    <source>
        <dbReference type="EMBL" id="ERI07810.1"/>
    </source>
</evidence>
<organism evidence="1 2">
    <name type="scientific">Aneurinibacillus aneurinilyticus ATCC 12856</name>
    <dbReference type="NCBI Taxonomy" id="649747"/>
    <lineage>
        <taxon>Bacteria</taxon>
        <taxon>Bacillati</taxon>
        <taxon>Bacillota</taxon>
        <taxon>Bacilli</taxon>
        <taxon>Bacillales</taxon>
        <taxon>Paenibacillaceae</taxon>
        <taxon>Aneurinibacillus group</taxon>
        <taxon>Aneurinibacillus</taxon>
    </lineage>
</organism>
<gene>
    <name evidence="1" type="ORF">HMPREF0083_04072</name>
</gene>
<sequence>MILYFPPYMDSQYIAIKLTKRNAPKPKNKLNSHFFGFGNNKFFNLMDVLGQPLLPFCIGGRERSTGLGNGKATLAYTPLSSLMR</sequence>
<dbReference type="AlphaFoldDB" id="U1WYR1"/>
<comment type="caution">
    <text evidence="1">The sequence shown here is derived from an EMBL/GenBank/DDBJ whole genome shotgun (WGS) entry which is preliminary data.</text>
</comment>
<dbReference type="Proteomes" id="UP000016511">
    <property type="component" value="Unassembled WGS sequence"/>
</dbReference>